<protein>
    <recommendedName>
        <fullName evidence="3">HTH cro/C1-type domain-containing protein</fullName>
    </recommendedName>
</protein>
<organism evidence="4 5">
    <name type="scientific">Paucilactobacillus vaccinostercus DSM 20634</name>
    <dbReference type="NCBI Taxonomy" id="1423813"/>
    <lineage>
        <taxon>Bacteria</taxon>
        <taxon>Bacillati</taxon>
        <taxon>Bacillota</taxon>
        <taxon>Bacilli</taxon>
        <taxon>Lactobacillales</taxon>
        <taxon>Lactobacillaceae</taxon>
        <taxon>Paucilactobacillus</taxon>
    </lineage>
</organism>
<dbReference type="PATRIC" id="fig|1423813.3.peg.2318"/>
<dbReference type="PROSITE" id="PS50943">
    <property type="entry name" value="HTH_CROC1"/>
    <property type="match status" value="1"/>
</dbReference>
<evidence type="ECO:0000256" key="2">
    <source>
        <dbReference type="SAM" id="MobiDB-lite"/>
    </source>
</evidence>
<dbReference type="PANTHER" id="PTHR46558:SF11">
    <property type="entry name" value="HTH-TYPE TRANSCRIPTIONAL REGULATOR XRE"/>
    <property type="match status" value="1"/>
</dbReference>
<dbReference type="InterPro" id="IPR001387">
    <property type="entry name" value="Cro/C1-type_HTH"/>
</dbReference>
<dbReference type="GO" id="GO:0003677">
    <property type="term" value="F:DNA binding"/>
    <property type="evidence" value="ECO:0007669"/>
    <property type="project" value="UniProtKB-KW"/>
</dbReference>
<dbReference type="Gene3D" id="1.10.260.40">
    <property type="entry name" value="lambda repressor-like DNA-binding domains"/>
    <property type="match status" value="1"/>
</dbReference>
<feature type="region of interest" description="Disordered" evidence="2">
    <location>
        <begin position="126"/>
        <end position="145"/>
    </location>
</feature>
<keyword evidence="1" id="KW-0238">DNA-binding</keyword>
<dbReference type="PANTHER" id="PTHR46558">
    <property type="entry name" value="TRACRIPTIONAL REGULATORY PROTEIN-RELATED-RELATED"/>
    <property type="match status" value="1"/>
</dbReference>
<dbReference type="Pfam" id="PF01381">
    <property type="entry name" value="HTH_3"/>
    <property type="match status" value="1"/>
</dbReference>
<dbReference type="AlphaFoldDB" id="A0A0R2A1N9"/>
<dbReference type="EMBL" id="AYYY01000043">
    <property type="protein sequence ID" value="KRM61057.1"/>
    <property type="molecule type" value="Genomic_DNA"/>
</dbReference>
<dbReference type="OrthoDB" id="9805856at2"/>
<keyword evidence="5" id="KW-1185">Reference proteome</keyword>
<accession>A0A0R2A1N9</accession>
<evidence type="ECO:0000256" key="1">
    <source>
        <dbReference type="ARBA" id="ARBA00023125"/>
    </source>
</evidence>
<dbReference type="InterPro" id="IPR010982">
    <property type="entry name" value="Lambda_DNA-bd_dom_sf"/>
</dbReference>
<comment type="caution">
    <text evidence="4">The sequence shown here is derived from an EMBL/GenBank/DDBJ whole genome shotgun (WGS) entry which is preliminary data.</text>
</comment>
<evidence type="ECO:0000313" key="4">
    <source>
        <dbReference type="EMBL" id="KRM61057.1"/>
    </source>
</evidence>
<sequence length="145" mass="16383">MIGAKIKELRNELGISQAELAKRISVSQQTIGSWETNRSEPNLDALKKLASIFNTSVDYIIGNSKKRHYYDLTKKDEIDIAEQAEQIIEGIQTSADVNFYGEPATKEQMESMRDIIETGLRINKEKAKKKFTPKKYRDNGAKGGD</sequence>
<feature type="compositionally biased region" description="Basic and acidic residues" evidence="2">
    <location>
        <begin position="135"/>
        <end position="145"/>
    </location>
</feature>
<dbReference type="STRING" id="1423813.FC26_GL002274"/>
<name>A0A0R2A1N9_9LACO</name>
<dbReference type="SMART" id="SM00530">
    <property type="entry name" value="HTH_XRE"/>
    <property type="match status" value="1"/>
</dbReference>
<reference evidence="4 5" key="1">
    <citation type="journal article" date="2015" name="Genome Announc.">
        <title>Expanding the biotechnology potential of lactobacilli through comparative genomics of 213 strains and associated genera.</title>
        <authorList>
            <person name="Sun Z."/>
            <person name="Harris H.M."/>
            <person name="McCann A."/>
            <person name="Guo C."/>
            <person name="Argimon S."/>
            <person name="Zhang W."/>
            <person name="Yang X."/>
            <person name="Jeffery I.B."/>
            <person name="Cooney J.C."/>
            <person name="Kagawa T.F."/>
            <person name="Liu W."/>
            <person name="Song Y."/>
            <person name="Salvetti E."/>
            <person name="Wrobel A."/>
            <person name="Rasinkangas P."/>
            <person name="Parkhill J."/>
            <person name="Rea M.C."/>
            <person name="O'Sullivan O."/>
            <person name="Ritari J."/>
            <person name="Douillard F.P."/>
            <person name="Paul Ross R."/>
            <person name="Yang R."/>
            <person name="Briner A.E."/>
            <person name="Felis G.E."/>
            <person name="de Vos W.M."/>
            <person name="Barrangou R."/>
            <person name="Klaenhammer T.R."/>
            <person name="Caufield P.W."/>
            <person name="Cui Y."/>
            <person name="Zhang H."/>
            <person name="O'Toole P.W."/>
        </authorList>
    </citation>
    <scope>NUCLEOTIDE SEQUENCE [LARGE SCALE GENOMIC DNA]</scope>
    <source>
        <strain evidence="4 5">DSM 20634</strain>
    </source>
</reference>
<dbReference type="RefSeq" id="WP_057779500.1">
    <property type="nucleotide sequence ID" value="NZ_AYYY01000043.1"/>
</dbReference>
<dbReference type="Proteomes" id="UP000051733">
    <property type="component" value="Unassembled WGS sequence"/>
</dbReference>
<dbReference type="SUPFAM" id="SSF47413">
    <property type="entry name" value="lambda repressor-like DNA-binding domains"/>
    <property type="match status" value="1"/>
</dbReference>
<proteinExistence type="predicted"/>
<gene>
    <name evidence="4" type="ORF">FC26_GL002274</name>
</gene>
<feature type="domain" description="HTH cro/C1-type" evidence="3">
    <location>
        <begin position="6"/>
        <end position="60"/>
    </location>
</feature>
<dbReference type="CDD" id="cd00093">
    <property type="entry name" value="HTH_XRE"/>
    <property type="match status" value="1"/>
</dbReference>
<evidence type="ECO:0000313" key="5">
    <source>
        <dbReference type="Proteomes" id="UP000051733"/>
    </source>
</evidence>
<evidence type="ECO:0000259" key="3">
    <source>
        <dbReference type="PROSITE" id="PS50943"/>
    </source>
</evidence>